<evidence type="ECO:0000313" key="2">
    <source>
        <dbReference type="EMBL" id="KAJ0190600.1"/>
    </source>
</evidence>
<gene>
    <name evidence="2" type="ORF">LSAT_V11C800450580</name>
</gene>
<dbReference type="Proteomes" id="UP000235145">
    <property type="component" value="Unassembled WGS sequence"/>
</dbReference>
<comment type="caution">
    <text evidence="2">The sequence shown here is derived from an EMBL/GenBank/DDBJ whole genome shotgun (WGS) entry which is preliminary data.</text>
</comment>
<name>A0A9R1WVJ9_LACSA</name>
<feature type="compositionally biased region" description="Basic residues" evidence="1">
    <location>
        <begin position="108"/>
        <end position="136"/>
    </location>
</feature>
<reference evidence="2 3" key="1">
    <citation type="journal article" date="2017" name="Nat. Commun.">
        <title>Genome assembly with in vitro proximity ligation data and whole-genome triplication in lettuce.</title>
        <authorList>
            <person name="Reyes-Chin-Wo S."/>
            <person name="Wang Z."/>
            <person name="Yang X."/>
            <person name="Kozik A."/>
            <person name="Arikit S."/>
            <person name="Song C."/>
            <person name="Xia L."/>
            <person name="Froenicke L."/>
            <person name="Lavelle D.O."/>
            <person name="Truco M.J."/>
            <person name="Xia R."/>
            <person name="Zhu S."/>
            <person name="Xu C."/>
            <person name="Xu H."/>
            <person name="Xu X."/>
            <person name="Cox K."/>
            <person name="Korf I."/>
            <person name="Meyers B.C."/>
            <person name="Michelmore R.W."/>
        </authorList>
    </citation>
    <scope>NUCLEOTIDE SEQUENCE [LARGE SCALE GENOMIC DNA]</scope>
    <source>
        <strain evidence="3">cv. Salinas</strain>
        <tissue evidence="2">Seedlings</tissue>
    </source>
</reference>
<proteinExistence type="predicted"/>
<feature type="compositionally biased region" description="Low complexity" evidence="1">
    <location>
        <begin position="65"/>
        <end position="86"/>
    </location>
</feature>
<dbReference type="EMBL" id="NBSK02000008">
    <property type="protein sequence ID" value="KAJ0190600.1"/>
    <property type="molecule type" value="Genomic_DNA"/>
</dbReference>
<evidence type="ECO:0000256" key="1">
    <source>
        <dbReference type="SAM" id="MobiDB-lite"/>
    </source>
</evidence>
<evidence type="ECO:0000313" key="3">
    <source>
        <dbReference type="Proteomes" id="UP000235145"/>
    </source>
</evidence>
<organism evidence="2 3">
    <name type="scientific">Lactuca sativa</name>
    <name type="common">Garden lettuce</name>
    <dbReference type="NCBI Taxonomy" id="4236"/>
    <lineage>
        <taxon>Eukaryota</taxon>
        <taxon>Viridiplantae</taxon>
        <taxon>Streptophyta</taxon>
        <taxon>Embryophyta</taxon>
        <taxon>Tracheophyta</taxon>
        <taxon>Spermatophyta</taxon>
        <taxon>Magnoliopsida</taxon>
        <taxon>eudicotyledons</taxon>
        <taxon>Gunneridae</taxon>
        <taxon>Pentapetalae</taxon>
        <taxon>asterids</taxon>
        <taxon>campanulids</taxon>
        <taxon>Asterales</taxon>
        <taxon>Asteraceae</taxon>
        <taxon>Cichorioideae</taxon>
        <taxon>Cichorieae</taxon>
        <taxon>Lactucinae</taxon>
        <taxon>Lactuca</taxon>
    </lineage>
</organism>
<dbReference type="AlphaFoldDB" id="A0A9R1WVJ9"/>
<protein>
    <submittedName>
        <fullName evidence="2">Uncharacterized protein</fullName>
    </submittedName>
</protein>
<feature type="region of interest" description="Disordered" evidence="1">
    <location>
        <begin position="65"/>
        <end position="136"/>
    </location>
</feature>
<sequence>MDPGQNTPPNYINRKPNNAFALDTTTRQFPTMESSQGGFVNLLQTGSPIQQTLLFQQQYQHFPSFQQQKMQQQFQQCQQLQQASQPKQPPHSPNFVSETQPSPPPQPKMKKGKKIGPTHHHPRKGPMDKRRRRKVS</sequence>
<accession>A0A9R1WVJ9</accession>
<keyword evidence="3" id="KW-1185">Reference proteome</keyword>